<evidence type="ECO:0000256" key="3">
    <source>
        <dbReference type="ARBA" id="ARBA00022729"/>
    </source>
</evidence>
<evidence type="ECO:0000256" key="6">
    <source>
        <dbReference type="ARBA" id="ARBA00023180"/>
    </source>
</evidence>
<organism evidence="9 10">
    <name type="scientific">Cryobacterium roopkundense</name>
    <dbReference type="NCBI Taxonomy" id="1001240"/>
    <lineage>
        <taxon>Bacteria</taxon>
        <taxon>Bacillati</taxon>
        <taxon>Actinomycetota</taxon>
        <taxon>Actinomycetes</taxon>
        <taxon>Micrococcales</taxon>
        <taxon>Microbacteriaceae</taxon>
        <taxon>Cryobacterium</taxon>
    </lineage>
</organism>
<feature type="transmembrane region" description="Helical" evidence="7">
    <location>
        <begin position="43"/>
        <end position="64"/>
    </location>
</feature>
<evidence type="ECO:0000256" key="4">
    <source>
        <dbReference type="ARBA" id="ARBA00022989"/>
    </source>
</evidence>
<evidence type="ECO:0000256" key="1">
    <source>
        <dbReference type="ARBA" id="ARBA00004141"/>
    </source>
</evidence>
<dbReference type="RefSeq" id="WP_236628680.1">
    <property type="nucleotide sequence ID" value="NZ_JACHBQ010000001.1"/>
</dbReference>
<gene>
    <name evidence="9" type="ORF">BJ997_001502</name>
</gene>
<accession>A0A7W8ZVF2</accession>
<sequence>MTNINQRPIPTGVPVEQQEQFLAAYPVGPDGDMDANLPVSDKSFVATWLFAWLLGFFAVDRFYLGKTGTGLLKLFTFAGLGSWWLVDIVLTLGGVQHDKQGRKLAGYRQHKKVAIIVTLAVTALSLLIGGISSGANSPDTTSAVAPAADAPAGSAEDIAVAEDAPVVEETPVQTDTVQSWADDAFGTFAPVTQTGAGDNLVTLPAGATAGIVTATHDGSSNFAISVLDAANASTGQLLVNTIGAYTGTTEYGFNSMGDDATLQITADGNWSLTITPISTAPVLAASGVGDGVFLYEGSAGKLSATHDGSSNFAIIEETDEAFSMGLLVNEIGTYSGTVPLSSGPSAIVVSADGNWTMVAE</sequence>
<dbReference type="InterPro" id="IPR007829">
    <property type="entry name" value="TM2"/>
</dbReference>
<name>A0A7W8ZVF2_9MICO</name>
<keyword evidence="6" id="KW-0325">Glycoprotein</keyword>
<evidence type="ECO:0000259" key="8">
    <source>
        <dbReference type="Pfam" id="PF05154"/>
    </source>
</evidence>
<dbReference type="Pfam" id="PF05154">
    <property type="entry name" value="TM2"/>
    <property type="match status" value="1"/>
</dbReference>
<evidence type="ECO:0000256" key="7">
    <source>
        <dbReference type="SAM" id="Phobius"/>
    </source>
</evidence>
<evidence type="ECO:0000313" key="9">
    <source>
        <dbReference type="EMBL" id="MBB5640954.1"/>
    </source>
</evidence>
<feature type="domain" description="TM2" evidence="8">
    <location>
        <begin position="41"/>
        <end position="89"/>
    </location>
</feature>
<proteinExistence type="predicted"/>
<evidence type="ECO:0000313" key="10">
    <source>
        <dbReference type="Proteomes" id="UP000561726"/>
    </source>
</evidence>
<evidence type="ECO:0000256" key="5">
    <source>
        <dbReference type="ARBA" id="ARBA00023136"/>
    </source>
</evidence>
<dbReference type="PANTHER" id="PTHR21016:SF4">
    <property type="entry name" value="TM2 DOMAIN-CONTAINING PROTEIN 2"/>
    <property type="match status" value="1"/>
</dbReference>
<reference evidence="9 10" key="1">
    <citation type="submission" date="2020-08" db="EMBL/GenBank/DDBJ databases">
        <title>Sequencing the genomes of 1000 actinobacteria strains.</title>
        <authorList>
            <person name="Klenk H.-P."/>
        </authorList>
    </citation>
    <scope>NUCLEOTIDE SEQUENCE [LARGE SCALE GENOMIC DNA]</scope>
    <source>
        <strain evidence="9 10">DSM 21065</strain>
    </source>
</reference>
<protein>
    <recommendedName>
        <fullName evidence="8">TM2 domain-containing protein</fullName>
    </recommendedName>
</protein>
<feature type="transmembrane region" description="Helical" evidence="7">
    <location>
        <begin position="113"/>
        <end position="132"/>
    </location>
</feature>
<dbReference type="PANTHER" id="PTHR21016">
    <property type="entry name" value="BETA-AMYLOID BINDING PROTEIN-RELATED"/>
    <property type="match status" value="1"/>
</dbReference>
<comment type="subcellular location">
    <subcellularLocation>
        <location evidence="1">Membrane</location>
        <topology evidence="1">Multi-pass membrane protein</topology>
    </subcellularLocation>
</comment>
<keyword evidence="2 7" id="KW-0812">Transmembrane</keyword>
<dbReference type="InterPro" id="IPR050932">
    <property type="entry name" value="TM2D1-3-like"/>
</dbReference>
<keyword evidence="4 7" id="KW-1133">Transmembrane helix</keyword>
<dbReference type="EMBL" id="JACHBQ010000001">
    <property type="protein sequence ID" value="MBB5640954.1"/>
    <property type="molecule type" value="Genomic_DNA"/>
</dbReference>
<keyword evidence="3" id="KW-0732">Signal</keyword>
<dbReference type="GO" id="GO:0016020">
    <property type="term" value="C:membrane"/>
    <property type="evidence" value="ECO:0007669"/>
    <property type="project" value="UniProtKB-SubCell"/>
</dbReference>
<keyword evidence="5 7" id="KW-0472">Membrane</keyword>
<comment type="caution">
    <text evidence="9">The sequence shown here is derived from an EMBL/GenBank/DDBJ whole genome shotgun (WGS) entry which is preliminary data.</text>
</comment>
<feature type="transmembrane region" description="Helical" evidence="7">
    <location>
        <begin position="70"/>
        <end position="92"/>
    </location>
</feature>
<dbReference type="Proteomes" id="UP000561726">
    <property type="component" value="Unassembled WGS sequence"/>
</dbReference>
<dbReference type="AlphaFoldDB" id="A0A7W8ZVF2"/>
<evidence type="ECO:0000256" key="2">
    <source>
        <dbReference type="ARBA" id="ARBA00022692"/>
    </source>
</evidence>